<reference evidence="2 3" key="1">
    <citation type="journal article" date="2019" name="Mol. Biol. Evol.">
        <title>Blast fungal genomes show frequent chromosomal changes, gene gains and losses, and effector gene turnover.</title>
        <authorList>
            <person name="Gomez Luciano L.B."/>
            <person name="Jason Tsai I."/>
            <person name="Chuma I."/>
            <person name="Tosa Y."/>
            <person name="Chen Y.H."/>
            <person name="Li J.Y."/>
            <person name="Li M.Y."/>
            <person name="Jade Lu M.Y."/>
            <person name="Nakayashiki H."/>
            <person name="Li W.H."/>
        </authorList>
    </citation>
    <scope>NUCLEOTIDE SEQUENCE [LARGE SCALE GENOMIC DNA]</scope>
    <source>
        <strain evidence="2">MZ5-1-6</strain>
    </source>
</reference>
<organism evidence="2 3">
    <name type="scientific">Pyricularia oryzae</name>
    <name type="common">Rice blast fungus</name>
    <name type="synonym">Magnaporthe oryzae</name>
    <dbReference type="NCBI Taxonomy" id="318829"/>
    <lineage>
        <taxon>Eukaryota</taxon>
        <taxon>Fungi</taxon>
        <taxon>Dikarya</taxon>
        <taxon>Ascomycota</taxon>
        <taxon>Pezizomycotina</taxon>
        <taxon>Sordariomycetes</taxon>
        <taxon>Sordariomycetidae</taxon>
        <taxon>Magnaporthales</taxon>
        <taxon>Pyriculariaceae</taxon>
        <taxon>Pyricularia</taxon>
    </lineage>
</organism>
<keyword evidence="1" id="KW-0472">Membrane</keyword>
<evidence type="ECO:0000313" key="2">
    <source>
        <dbReference type="EMBL" id="QBZ55193.1"/>
    </source>
</evidence>
<keyword evidence="1" id="KW-1133">Transmembrane helix</keyword>
<protein>
    <submittedName>
        <fullName evidence="2">Uncharacterized protein</fullName>
    </submittedName>
</protein>
<dbReference type="EMBL" id="CP034205">
    <property type="protein sequence ID" value="QBZ55193.1"/>
    <property type="molecule type" value="Genomic_DNA"/>
</dbReference>
<sequence>MQHHQPRQLVEPHRHNLANVQSHLRGLEPPESFLRIVGGMGRRLADTDRDAMITWSLSAISPDYCVRTTRQGNRRSYQLWPPGIIGYSSSRRPPPGYLHTPRRLLDVNVDLQLFSKLMLALTEQSGRESRAMRTLTLAATGHLPANLVMASLCNEPTVSFAWQDQGGVYVRHEVWWAITFMLVLSLLTFAVTAWVMAGINGQKKKTSFVNSEET</sequence>
<name>A0A4P7MZ63_PYROR</name>
<evidence type="ECO:0000256" key="1">
    <source>
        <dbReference type="SAM" id="Phobius"/>
    </source>
</evidence>
<accession>A0A4P7MZ63</accession>
<feature type="transmembrane region" description="Helical" evidence="1">
    <location>
        <begin position="174"/>
        <end position="197"/>
    </location>
</feature>
<proteinExistence type="predicted"/>
<evidence type="ECO:0000313" key="3">
    <source>
        <dbReference type="Proteomes" id="UP000294847"/>
    </source>
</evidence>
<dbReference type="AlphaFoldDB" id="A0A4P7MZ63"/>
<dbReference type="Proteomes" id="UP000294847">
    <property type="component" value="Chromosome 2"/>
</dbReference>
<keyword evidence="1" id="KW-0812">Transmembrane</keyword>
<gene>
    <name evidence="2" type="ORF">PoMZ_00087</name>
</gene>